<feature type="non-terminal residue" evidence="1">
    <location>
        <position position="1"/>
    </location>
</feature>
<protein>
    <submittedName>
        <fullName evidence="1">43862_t:CDS:1</fullName>
    </submittedName>
</protein>
<keyword evidence="2" id="KW-1185">Reference proteome</keyword>
<evidence type="ECO:0000313" key="2">
    <source>
        <dbReference type="Proteomes" id="UP000789901"/>
    </source>
</evidence>
<evidence type="ECO:0000313" key="1">
    <source>
        <dbReference type="EMBL" id="CAG8813026.1"/>
    </source>
</evidence>
<dbReference type="EMBL" id="CAJVQB010028778">
    <property type="protein sequence ID" value="CAG8813026.1"/>
    <property type="molecule type" value="Genomic_DNA"/>
</dbReference>
<organism evidence="1 2">
    <name type="scientific">Gigaspora margarita</name>
    <dbReference type="NCBI Taxonomy" id="4874"/>
    <lineage>
        <taxon>Eukaryota</taxon>
        <taxon>Fungi</taxon>
        <taxon>Fungi incertae sedis</taxon>
        <taxon>Mucoromycota</taxon>
        <taxon>Glomeromycotina</taxon>
        <taxon>Glomeromycetes</taxon>
        <taxon>Diversisporales</taxon>
        <taxon>Gigasporaceae</taxon>
        <taxon>Gigaspora</taxon>
    </lineage>
</organism>
<dbReference type="Proteomes" id="UP000789901">
    <property type="component" value="Unassembled WGS sequence"/>
</dbReference>
<accession>A0ABN7W262</accession>
<reference evidence="1 2" key="1">
    <citation type="submission" date="2021-06" db="EMBL/GenBank/DDBJ databases">
        <authorList>
            <person name="Kallberg Y."/>
            <person name="Tangrot J."/>
            <person name="Rosling A."/>
        </authorList>
    </citation>
    <scope>NUCLEOTIDE SEQUENCE [LARGE SCALE GENOMIC DNA]</scope>
    <source>
        <strain evidence="1 2">120-4 pot B 10/14</strain>
    </source>
</reference>
<sequence>KIKQSNFTNGLKKSPPMADNFQDFLFFLQYLREEDDIDQRLDSILCFLNRPEKELTFLDPKALKFLRNELREIFELDLQFRNTSKFVLHYLRPKMNSSDFEKELLVKELNVIKFRYSMFYDIENKIRQAPNSKRDVDNAMNIYISALKIIKDYLKLNTDEKIIRDYLKLNLNEKDLDNFFSEFEKEQFCDQFLTYYAWEDWAVHLTAKGDWLCYIEFLKQDIDGLEEIGLADVDVHNLYWYSTWPIFLDLITAEVGRYQAWEKMMLLENIRQCLFKEFEEMDFSI</sequence>
<comment type="caution">
    <text evidence="1">The sequence shown here is derived from an EMBL/GenBank/DDBJ whole genome shotgun (WGS) entry which is preliminary data.</text>
</comment>
<name>A0ABN7W262_GIGMA</name>
<proteinExistence type="predicted"/>
<gene>
    <name evidence="1" type="ORF">GMARGA_LOCUS25688</name>
</gene>